<dbReference type="AlphaFoldDB" id="A0AAW9QDC7"/>
<dbReference type="InterPro" id="IPR011793">
    <property type="entry name" value="YbdK"/>
</dbReference>
<gene>
    <name evidence="5" type="ORF">V4F39_05815</name>
</gene>
<dbReference type="EC" id="6.3.2.2" evidence="4"/>
<evidence type="ECO:0000313" key="6">
    <source>
        <dbReference type="Proteomes" id="UP001336250"/>
    </source>
</evidence>
<dbReference type="InterPro" id="IPR014746">
    <property type="entry name" value="Gln_synth/guanido_kin_cat_dom"/>
</dbReference>
<dbReference type="PANTHER" id="PTHR36510:SF1">
    <property type="entry name" value="GLUTAMATE--CYSTEINE LIGASE 2-RELATED"/>
    <property type="match status" value="1"/>
</dbReference>
<accession>A0AAW9QDC7</accession>
<comment type="function">
    <text evidence="4">ATP-dependent carboxylate-amine ligase which exhibits weak glutamate--cysteine ligase activity.</text>
</comment>
<dbReference type="PANTHER" id="PTHR36510">
    <property type="entry name" value="GLUTAMATE--CYSTEINE LIGASE 2-RELATED"/>
    <property type="match status" value="1"/>
</dbReference>
<keyword evidence="3 4" id="KW-0067">ATP-binding</keyword>
<dbReference type="SUPFAM" id="SSF55931">
    <property type="entry name" value="Glutamine synthetase/guanido kinase"/>
    <property type="match status" value="1"/>
</dbReference>
<dbReference type="HAMAP" id="MF_01609">
    <property type="entry name" value="Glu_cys_ligase_2"/>
    <property type="match status" value="1"/>
</dbReference>
<reference evidence="5 6" key="1">
    <citation type="submission" date="2024-02" db="EMBL/GenBank/DDBJ databases">
        <title>Genome sequence of Aquincola sp. MAHUQ-54.</title>
        <authorList>
            <person name="Huq M.A."/>
        </authorList>
    </citation>
    <scope>NUCLEOTIDE SEQUENCE [LARGE SCALE GENOMIC DNA]</scope>
    <source>
        <strain evidence="5 6">MAHUQ-54</strain>
    </source>
</reference>
<dbReference type="RefSeq" id="WP_332288361.1">
    <property type="nucleotide sequence ID" value="NZ_JAZIBG010000017.1"/>
</dbReference>
<evidence type="ECO:0000256" key="4">
    <source>
        <dbReference type="HAMAP-Rule" id="MF_01609"/>
    </source>
</evidence>
<sequence length="378" mass="42926">MSLETFASSRAFTLGVELELQIVNRHDYDLTPGATDLLRVMERRKLAADVKPEITSSMIETSTGICERHHDVITQLTEVRDALVDAAGQLNVRLCGGGTHAFQDWSQRRIVDTPRYHQVSQLYGYLSKQFTVFGQHVHIGCPSPDEGLWLLHALSRFMPHVIALSASSPYIQGSDTGYESSRLNTVSAFPLSGRAPFLLTWDEFKVFFGKMERTGVVESMKDFYWDIRPKPEFGTIEVRVMDTPLTVEKAAAIAVYLQCVARWLLTEKPFQPQEDDYLAYSYNRFQACRFGLDGEVVDPQTAEHTPLRTLIAKTLQDVEMHAIELRAEKGLLLLRDQLTRDQPSDAGWLRATQQREQYLPEVVRQQCLRFEGVRTPAA</sequence>
<evidence type="ECO:0000256" key="3">
    <source>
        <dbReference type="ARBA" id="ARBA00022840"/>
    </source>
</evidence>
<evidence type="ECO:0000256" key="1">
    <source>
        <dbReference type="ARBA" id="ARBA00022598"/>
    </source>
</evidence>
<dbReference type="GO" id="GO:0004357">
    <property type="term" value="F:glutamate-cysteine ligase activity"/>
    <property type="evidence" value="ECO:0007669"/>
    <property type="project" value="UniProtKB-EC"/>
</dbReference>
<proteinExistence type="inferred from homology"/>
<dbReference type="Proteomes" id="UP001336250">
    <property type="component" value="Unassembled WGS sequence"/>
</dbReference>
<evidence type="ECO:0000256" key="2">
    <source>
        <dbReference type="ARBA" id="ARBA00022741"/>
    </source>
</evidence>
<keyword evidence="1 4" id="KW-0436">Ligase</keyword>
<dbReference type="NCBIfam" id="NF010040">
    <property type="entry name" value="PRK13516.1"/>
    <property type="match status" value="1"/>
</dbReference>
<keyword evidence="2 4" id="KW-0547">Nucleotide-binding</keyword>
<dbReference type="Pfam" id="PF04107">
    <property type="entry name" value="GCS2"/>
    <property type="match status" value="1"/>
</dbReference>
<keyword evidence="6" id="KW-1185">Reference proteome</keyword>
<comment type="similarity">
    <text evidence="4">Belongs to the glutamate--cysteine ligase type 2 family. YbdK subfamily.</text>
</comment>
<dbReference type="EMBL" id="JAZIBG010000017">
    <property type="protein sequence ID" value="MEF7613422.1"/>
    <property type="molecule type" value="Genomic_DNA"/>
</dbReference>
<dbReference type="NCBIfam" id="TIGR02050">
    <property type="entry name" value="gshA_cyan_rel"/>
    <property type="match status" value="1"/>
</dbReference>
<dbReference type="GO" id="GO:0042398">
    <property type="term" value="P:modified amino acid biosynthetic process"/>
    <property type="evidence" value="ECO:0007669"/>
    <property type="project" value="InterPro"/>
</dbReference>
<dbReference type="Gene3D" id="3.30.590.20">
    <property type="match status" value="1"/>
</dbReference>
<comment type="caution">
    <text evidence="5">The sequence shown here is derived from an EMBL/GenBank/DDBJ whole genome shotgun (WGS) entry which is preliminary data.</text>
</comment>
<comment type="catalytic activity">
    <reaction evidence="4">
        <text>L-cysteine + L-glutamate + ATP = gamma-L-glutamyl-L-cysteine + ADP + phosphate + H(+)</text>
        <dbReference type="Rhea" id="RHEA:13285"/>
        <dbReference type="ChEBI" id="CHEBI:15378"/>
        <dbReference type="ChEBI" id="CHEBI:29985"/>
        <dbReference type="ChEBI" id="CHEBI:30616"/>
        <dbReference type="ChEBI" id="CHEBI:35235"/>
        <dbReference type="ChEBI" id="CHEBI:43474"/>
        <dbReference type="ChEBI" id="CHEBI:58173"/>
        <dbReference type="ChEBI" id="CHEBI:456216"/>
        <dbReference type="EC" id="6.3.2.2"/>
    </reaction>
</comment>
<dbReference type="GO" id="GO:0005524">
    <property type="term" value="F:ATP binding"/>
    <property type="evidence" value="ECO:0007669"/>
    <property type="project" value="UniProtKB-KW"/>
</dbReference>
<name>A0AAW9QDC7_9BURK</name>
<evidence type="ECO:0000313" key="5">
    <source>
        <dbReference type="EMBL" id="MEF7613422.1"/>
    </source>
</evidence>
<dbReference type="InterPro" id="IPR050141">
    <property type="entry name" value="GCL_type2/YbdK_subfam"/>
</dbReference>
<organism evidence="5 6">
    <name type="scientific">Aquincola agrisoli</name>
    <dbReference type="NCBI Taxonomy" id="3119538"/>
    <lineage>
        <taxon>Bacteria</taxon>
        <taxon>Pseudomonadati</taxon>
        <taxon>Pseudomonadota</taxon>
        <taxon>Betaproteobacteria</taxon>
        <taxon>Burkholderiales</taxon>
        <taxon>Sphaerotilaceae</taxon>
        <taxon>Aquincola</taxon>
    </lineage>
</organism>
<protein>
    <recommendedName>
        <fullName evidence="4">Putative glutamate--cysteine ligase 2</fullName>
        <ecNumber evidence="4">6.3.2.2</ecNumber>
    </recommendedName>
    <alternativeName>
        <fullName evidence="4">Gamma-glutamylcysteine synthetase 2</fullName>
        <shortName evidence="4">GCS 2</shortName>
        <shortName evidence="4">Gamma-GCS 2</shortName>
    </alternativeName>
</protein>
<dbReference type="InterPro" id="IPR006336">
    <property type="entry name" value="GCS2"/>
</dbReference>